<sequence>MSDSSVIAELTAQASQLQYLNSVIVSGAALVFYDYALTLSTEISEIWNSKLSGAQALFFLSRYGFMVYTVVYCTDSLTPNPSETMSSDVLQCTDCDHCVRNRIIWHSDFANICDISEKSTYFNDGGVECWDSRDSCSLSGNYSKTGSWQQCFRDHLRRRTIDPFPSK</sequence>
<dbReference type="InterPro" id="IPR045340">
    <property type="entry name" value="DUF6533"/>
</dbReference>
<reference evidence="2 3" key="1">
    <citation type="submission" date="2018-06" db="EMBL/GenBank/DDBJ databases">
        <title>A transcriptomic atlas of mushroom development highlights an independent origin of complex multicellularity.</title>
        <authorList>
            <consortium name="DOE Joint Genome Institute"/>
            <person name="Krizsan K."/>
            <person name="Almasi E."/>
            <person name="Merenyi Z."/>
            <person name="Sahu N."/>
            <person name="Viragh M."/>
            <person name="Koszo T."/>
            <person name="Mondo S."/>
            <person name="Kiss B."/>
            <person name="Balint B."/>
            <person name="Kues U."/>
            <person name="Barry K."/>
            <person name="Hegedus J.C."/>
            <person name="Henrissat B."/>
            <person name="Johnson J."/>
            <person name="Lipzen A."/>
            <person name="Ohm R."/>
            <person name="Nagy I."/>
            <person name="Pangilinan J."/>
            <person name="Yan J."/>
            <person name="Xiong Y."/>
            <person name="Grigoriev I.V."/>
            <person name="Hibbett D.S."/>
            <person name="Nagy L.G."/>
        </authorList>
    </citation>
    <scope>NUCLEOTIDE SEQUENCE [LARGE SCALE GENOMIC DNA]</scope>
    <source>
        <strain evidence="2 3">SZMC22713</strain>
    </source>
</reference>
<dbReference type="EMBL" id="ML170181">
    <property type="protein sequence ID" value="TDL21404.1"/>
    <property type="molecule type" value="Genomic_DNA"/>
</dbReference>
<dbReference type="VEuPathDB" id="FungiDB:BD410DRAFT_304051"/>
<protein>
    <recommendedName>
        <fullName evidence="1">DUF6533 domain-containing protein</fullName>
    </recommendedName>
</protein>
<feature type="domain" description="DUF6533" evidence="1">
    <location>
        <begin position="23"/>
        <end position="66"/>
    </location>
</feature>
<keyword evidence="3" id="KW-1185">Reference proteome</keyword>
<dbReference type="AlphaFoldDB" id="A0A4Y7Q194"/>
<evidence type="ECO:0000313" key="2">
    <source>
        <dbReference type="EMBL" id="TDL21404.1"/>
    </source>
</evidence>
<proteinExistence type="predicted"/>
<evidence type="ECO:0000259" key="1">
    <source>
        <dbReference type="Pfam" id="PF20151"/>
    </source>
</evidence>
<organism evidence="2 3">
    <name type="scientific">Rickenella mellea</name>
    <dbReference type="NCBI Taxonomy" id="50990"/>
    <lineage>
        <taxon>Eukaryota</taxon>
        <taxon>Fungi</taxon>
        <taxon>Dikarya</taxon>
        <taxon>Basidiomycota</taxon>
        <taxon>Agaricomycotina</taxon>
        <taxon>Agaricomycetes</taxon>
        <taxon>Hymenochaetales</taxon>
        <taxon>Rickenellaceae</taxon>
        <taxon>Rickenella</taxon>
    </lineage>
</organism>
<dbReference type="OrthoDB" id="2745134at2759"/>
<name>A0A4Y7Q194_9AGAM</name>
<gene>
    <name evidence="2" type="ORF">BD410DRAFT_304051</name>
</gene>
<accession>A0A4Y7Q194</accession>
<dbReference type="Pfam" id="PF20151">
    <property type="entry name" value="DUF6533"/>
    <property type="match status" value="1"/>
</dbReference>
<dbReference type="Proteomes" id="UP000294933">
    <property type="component" value="Unassembled WGS sequence"/>
</dbReference>
<evidence type="ECO:0000313" key="3">
    <source>
        <dbReference type="Proteomes" id="UP000294933"/>
    </source>
</evidence>